<dbReference type="EMBL" id="BABT02000110">
    <property type="protein sequence ID" value="GAA97115.1"/>
    <property type="molecule type" value="Genomic_DNA"/>
</dbReference>
<gene>
    <name evidence="8" type="primary">Mo03790</name>
    <name evidence="8" type="ORF">E5Q_03790</name>
</gene>
<protein>
    <recommendedName>
        <fullName evidence="10">Formate/nitrite transporter</fullName>
    </recommendedName>
</protein>
<evidence type="ECO:0000256" key="7">
    <source>
        <dbReference type="SAM" id="Phobius"/>
    </source>
</evidence>
<dbReference type="InterPro" id="IPR024002">
    <property type="entry name" value="For/NO2_transpt_CS"/>
</dbReference>
<dbReference type="PROSITE" id="PS01006">
    <property type="entry name" value="FORMATE_NITRITE_TP_2"/>
    <property type="match status" value="1"/>
</dbReference>
<dbReference type="Proteomes" id="UP000009131">
    <property type="component" value="Unassembled WGS sequence"/>
</dbReference>
<dbReference type="Pfam" id="PF01226">
    <property type="entry name" value="Form_Nir_trans"/>
    <property type="match status" value="2"/>
</dbReference>
<reference evidence="8 9" key="2">
    <citation type="journal article" date="2012" name="Open Biol.">
        <title>Characteristics of nucleosomes and linker DNA regions on the genome of the basidiomycete Mixia osmundae revealed by mono- and dinucleosome mapping.</title>
        <authorList>
            <person name="Nishida H."/>
            <person name="Kondo S."/>
            <person name="Matsumoto T."/>
            <person name="Suzuki Y."/>
            <person name="Yoshikawa H."/>
            <person name="Taylor T.D."/>
            <person name="Sugiyama J."/>
        </authorList>
    </citation>
    <scope>NUCLEOTIDE SEQUENCE [LARGE SCALE GENOMIC DNA]</scope>
    <source>
        <strain evidence="9">CBS 9802 / IAM 14324 / JCM 22182 / KY 12970</strain>
    </source>
</reference>
<dbReference type="OrthoDB" id="4829at2759"/>
<evidence type="ECO:0000256" key="1">
    <source>
        <dbReference type="ARBA" id="ARBA00004141"/>
    </source>
</evidence>
<reference evidence="8 9" key="1">
    <citation type="journal article" date="2011" name="J. Gen. Appl. Microbiol.">
        <title>Draft genome sequencing of the enigmatic basidiomycete Mixia osmundae.</title>
        <authorList>
            <person name="Nishida H."/>
            <person name="Nagatsuka Y."/>
            <person name="Sugiyama J."/>
        </authorList>
    </citation>
    <scope>NUCLEOTIDE SEQUENCE [LARGE SCALE GENOMIC DNA]</scope>
    <source>
        <strain evidence="9">CBS 9802 / IAM 14324 / JCM 22182 / KY 12970</strain>
    </source>
</reference>
<dbReference type="Gene3D" id="1.20.1080.10">
    <property type="entry name" value="Glycerol uptake facilitator protein"/>
    <property type="match status" value="2"/>
</dbReference>
<sequence length="345" mass="37624">MSASRAVKFNEGIVDDYTPVQTTAIMMEGAVKKHQQRIDHLFIKSILAGIQLSVAGQLVITVAGPVYASQTLMPFWHLIAGFVYPVGLVMIQLTGSELFTSNMCLAYETGFNTFAITFAQQKIANGVRWHEVFLKGIGANYLVCLAVFMSISARSIVSRVLVIWIPVWTFVSIGFEHTVADMFFMPIAIMVGAPEITTRYYVSNGIIPTVLGNYVGGGLFVGTVYWWVFGLYQEDALLAEERGEGVAVAGMTPGPANASRSRSRSRKGLKPGSSPSRPSRVQDKTYAHRAGRWRSWRRSSDATAVDASLKSKSENASAGRDASNSPMTEKSSSAQAYVRPADDLV</sequence>
<comment type="similarity">
    <text evidence="5">Belongs to the FNT transporter (TC 1.A.16) family.</text>
</comment>
<dbReference type="PANTHER" id="PTHR30520">
    <property type="entry name" value="FORMATE TRANSPORTER-RELATED"/>
    <property type="match status" value="1"/>
</dbReference>
<evidence type="ECO:0000256" key="6">
    <source>
        <dbReference type="SAM" id="MobiDB-lite"/>
    </source>
</evidence>
<keyword evidence="3 7" id="KW-1133">Transmembrane helix</keyword>
<evidence type="ECO:0000256" key="2">
    <source>
        <dbReference type="ARBA" id="ARBA00022692"/>
    </source>
</evidence>
<dbReference type="RefSeq" id="XP_014565535.1">
    <property type="nucleotide sequence ID" value="XM_014710049.1"/>
</dbReference>
<dbReference type="GO" id="GO:0015513">
    <property type="term" value="F:high-affinity secondary active nitrite transmembrane transporter activity"/>
    <property type="evidence" value="ECO:0007669"/>
    <property type="project" value="TreeGrafter"/>
</dbReference>
<dbReference type="AlphaFoldDB" id="G7E2Q5"/>
<feature type="compositionally biased region" description="Polar residues" evidence="6">
    <location>
        <begin position="322"/>
        <end position="335"/>
    </location>
</feature>
<dbReference type="STRING" id="764103.G7E2Q5"/>
<name>G7E2Q5_MIXOS</name>
<dbReference type="PANTHER" id="PTHR30520:SF6">
    <property type="entry name" value="FORMATE_NITRATE FAMILY TRANSPORTER (EUROFUNG)"/>
    <property type="match status" value="1"/>
</dbReference>
<dbReference type="InterPro" id="IPR023271">
    <property type="entry name" value="Aquaporin-like"/>
</dbReference>
<organism evidence="8 9">
    <name type="scientific">Mixia osmundae (strain CBS 9802 / IAM 14324 / JCM 22182 / KY 12970)</name>
    <dbReference type="NCBI Taxonomy" id="764103"/>
    <lineage>
        <taxon>Eukaryota</taxon>
        <taxon>Fungi</taxon>
        <taxon>Dikarya</taxon>
        <taxon>Basidiomycota</taxon>
        <taxon>Pucciniomycotina</taxon>
        <taxon>Mixiomycetes</taxon>
        <taxon>Mixiales</taxon>
        <taxon>Mixiaceae</taxon>
        <taxon>Mixia</taxon>
    </lineage>
</organism>
<keyword evidence="2 7" id="KW-0812">Transmembrane</keyword>
<dbReference type="OMA" id="CLAYETG"/>
<keyword evidence="9" id="KW-1185">Reference proteome</keyword>
<feature type="transmembrane region" description="Helical" evidence="7">
    <location>
        <begin position="214"/>
        <end position="232"/>
    </location>
</feature>
<feature type="transmembrane region" description="Helical" evidence="7">
    <location>
        <begin position="132"/>
        <end position="151"/>
    </location>
</feature>
<proteinExistence type="inferred from homology"/>
<dbReference type="InterPro" id="IPR000292">
    <property type="entry name" value="For/NO2_transpt"/>
</dbReference>
<evidence type="ECO:0000256" key="3">
    <source>
        <dbReference type="ARBA" id="ARBA00022989"/>
    </source>
</evidence>
<feature type="transmembrane region" description="Helical" evidence="7">
    <location>
        <begin position="41"/>
        <end position="63"/>
    </location>
</feature>
<dbReference type="eggNOG" id="ENOG502QUGF">
    <property type="taxonomic scope" value="Eukaryota"/>
</dbReference>
<dbReference type="HOGENOM" id="CLU_804323_0_0_1"/>
<comment type="caution">
    <text evidence="8">The sequence shown here is derived from an EMBL/GenBank/DDBJ whole genome shotgun (WGS) entry which is preliminary data.</text>
</comment>
<evidence type="ECO:0000256" key="4">
    <source>
        <dbReference type="ARBA" id="ARBA00023136"/>
    </source>
</evidence>
<comment type="subcellular location">
    <subcellularLocation>
        <location evidence="1">Membrane</location>
        <topology evidence="1">Multi-pass membrane protein</topology>
    </subcellularLocation>
</comment>
<evidence type="ECO:0000256" key="5">
    <source>
        <dbReference type="ARBA" id="ARBA00049660"/>
    </source>
</evidence>
<dbReference type="InParanoid" id="G7E2Q5"/>
<keyword evidence="4 7" id="KW-0472">Membrane</keyword>
<evidence type="ECO:0008006" key="10">
    <source>
        <dbReference type="Google" id="ProtNLM"/>
    </source>
</evidence>
<feature type="transmembrane region" description="Helical" evidence="7">
    <location>
        <begin position="157"/>
        <end position="175"/>
    </location>
</feature>
<evidence type="ECO:0000313" key="8">
    <source>
        <dbReference type="EMBL" id="GAA97115.1"/>
    </source>
</evidence>
<feature type="transmembrane region" description="Helical" evidence="7">
    <location>
        <begin position="75"/>
        <end position="93"/>
    </location>
</feature>
<dbReference type="GO" id="GO:0015707">
    <property type="term" value="P:nitrite transport"/>
    <property type="evidence" value="ECO:0007669"/>
    <property type="project" value="TreeGrafter"/>
</dbReference>
<feature type="region of interest" description="Disordered" evidence="6">
    <location>
        <begin position="249"/>
        <end position="345"/>
    </location>
</feature>
<accession>G7E2Q5</accession>
<feature type="compositionally biased region" description="Basic residues" evidence="6">
    <location>
        <begin position="287"/>
        <end position="297"/>
    </location>
</feature>
<evidence type="ECO:0000313" key="9">
    <source>
        <dbReference type="Proteomes" id="UP000009131"/>
    </source>
</evidence>
<dbReference type="GO" id="GO:0005886">
    <property type="term" value="C:plasma membrane"/>
    <property type="evidence" value="ECO:0007669"/>
    <property type="project" value="TreeGrafter"/>
</dbReference>